<feature type="transmembrane region" description="Helical" evidence="1">
    <location>
        <begin position="21"/>
        <end position="40"/>
    </location>
</feature>
<protein>
    <submittedName>
        <fullName evidence="2">Uncharacterized protein</fullName>
    </submittedName>
</protein>
<dbReference type="EMBL" id="CAKOFQ010006653">
    <property type="protein sequence ID" value="CAH1954163.1"/>
    <property type="molecule type" value="Genomic_DNA"/>
</dbReference>
<keyword evidence="3" id="KW-1185">Reference proteome</keyword>
<organism evidence="2 3">
    <name type="scientific">Acanthoscelides obtectus</name>
    <name type="common">Bean weevil</name>
    <name type="synonym">Bruchus obtectus</name>
    <dbReference type="NCBI Taxonomy" id="200917"/>
    <lineage>
        <taxon>Eukaryota</taxon>
        <taxon>Metazoa</taxon>
        <taxon>Ecdysozoa</taxon>
        <taxon>Arthropoda</taxon>
        <taxon>Hexapoda</taxon>
        <taxon>Insecta</taxon>
        <taxon>Pterygota</taxon>
        <taxon>Neoptera</taxon>
        <taxon>Endopterygota</taxon>
        <taxon>Coleoptera</taxon>
        <taxon>Polyphaga</taxon>
        <taxon>Cucujiformia</taxon>
        <taxon>Chrysomeloidea</taxon>
        <taxon>Chrysomelidae</taxon>
        <taxon>Bruchinae</taxon>
        <taxon>Bruchini</taxon>
        <taxon>Acanthoscelides</taxon>
    </lineage>
</organism>
<evidence type="ECO:0000313" key="3">
    <source>
        <dbReference type="Proteomes" id="UP001152888"/>
    </source>
</evidence>
<comment type="caution">
    <text evidence="2">The sequence shown here is derived from an EMBL/GenBank/DDBJ whole genome shotgun (WGS) entry which is preliminary data.</text>
</comment>
<name>A0A9P0JJH3_ACAOB</name>
<sequence>MNRRHNCASVRAILENTHFRLTLINSISLLFIIVITKELLPSSCAQKVKHPDPYARLRTICNKNTQTLLSNIIKVKVQTLISFDG</sequence>
<keyword evidence="1" id="KW-0472">Membrane</keyword>
<evidence type="ECO:0000256" key="1">
    <source>
        <dbReference type="SAM" id="Phobius"/>
    </source>
</evidence>
<proteinExistence type="predicted"/>
<dbReference type="OrthoDB" id="206689at2759"/>
<keyword evidence="1" id="KW-0812">Transmembrane</keyword>
<keyword evidence="1" id="KW-1133">Transmembrane helix</keyword>
<reference evidence="2" key="1">
    <citation type="submission" date="2022-03" db="EMBL/GenBank/DDBJ databases">
        <authorList>
            <person name="Sayadi A."/>
        </authorList>
    </citation>
    <scope>NUCLEOTIDE SEQUENCE</scope>
</reference>
<evidence type="ECO:0000313" key="2">
    <source>
        <dbReference type="EMBL" id="CAH1954163.1"/>
    </source>
</evidence>
<dbReference type="Proteomes" id="UP001152888">
    <property type="component" value="Unassembled WGS sequence"/>
</dbReference>
<gene>
    <name evidence="2" type="ORF">ACAOBT_LOCUS399</name>
</gene>
<accession>A0A9P0JJH3</accession>
<dbReference type="AlphaFoldDB" id="A0A9P0JJH3"/>